<keyword evidence="1" id="KW-0547">Nucleotide-binding</keyword>
<accession>A0ABZ0TXF6</accession>
<reference evidence="10 11" key="1">
    <citation type="submission" date="2023-12" db="EMBL/GenBank/DDBJ databases">
        <authorList>
            <person name="Manesh M.J.H."/>
            <person name="Bing R.G."/>
            <person name="Willard D.J."/>
            <person name="Kelly R.M."/>
        </authorList>
    </citation>
    <scope>NUCLEOTIDE SEQUENCE [LARGE SCALE GENOMIC DNA]</scope>
    <source>
        <strain evidence="10 11">DSM 8977</strain>
    </source>
</reference>
<dbReference type="RefSeq" id="WP_045175429.1">
    <property type="nucleotide sequence ID" value="NZ_CP139957.1"/>
</dbReference>
<protein>
    <submittedName>
        <fullName evidence="10">PD-(D/E)XK nuclease family protein</fullName>
    </submittedName>
</protein>
<evidence type="ECO:0000256" key="3">
    <source>
        <dbReference type="ARBA" id="ARBA00022801"/>
    </source>
</evidence>
<keyword evidence="7" id="KW-0234">DNA repair</keyword>
<evidence type="ECO:0000256" key="1">
    <source>
        <dbReference type="ARBA" id="ARBA00022741"/>
    </source>
</evidence>
<name>A0ABZ0TXF6_9FIRM</name>
<keyword evidence="4" id="KW-0347">Helicase</keyword>
<keyword evidence="3" id="KW-0378">Hydrolase</keyword>
<feature type="domain" description="PD-(D/E)XK endonuclease-like" evidence="9">
    <location>
        <begin position="64"/>
        <end position="206"/>
    </location>
</feature>
<organism evidence="10 11">
    <name type="scientific">Anaerocellum danielii</name>
    <dbReference type="NCBI Taxonomy" id="1387557"/>
    <lineage>
        <taxon>Bacteria</taxon>
        <taxon>Bacillati</taxon>
        <taxon>Bacillota</taxon>
        <taxon>Bacillota incertae sedis</taxon>
        <taxon>Caldicellulosiruptorales</taxon>
        <taxon>Caldicellulosiruptoraceae</taxon>
        <taxon>Anaerocellum</taxon>
    </lineage>
</organism>
<evidence type="ECO:0000256" key="2">
    <source>
        <dbReference type="ARBA" id="ARBA00022763"/>
    </source>
</evidence>
<sequence>MVETWTGSYSKLVLFEKCERAYYYKYIEGIEYTTPALEFGRKVHESIAKFITTGELDETVAEFITERVRQFKGTPQEFVERPIKFLVDGIPMDGFVDIVVNGQIIDWKTNWNRNADEKQLLLYAYGLNQEGFEINSAAFHYLRYGEDVPVELSEKNIQQTLDWTKQVLENIKDAELDFELSEDINTFKKAESTATCLTCPFKTICNGINTVDEAKRLAKEIEELESVLELKKELLRNFVEEYGEITTDTSVWKLTIVNNWDFDTKKVFDFIQSLGKDPLQYLNCTLTNLKKLKLTEQDLEKLGTKKITYRLTKTKAKEASNQ</sequence>
<dbReference type="InterPro" id="IPR011604">
    <property type="entry name" value="PDDEXK-like_dom_sf"/>
</dbReference>
<dbReference type="Pfam" id="PF12705">
    <property type="entry name" value="PDDEXK_1"/>
    <property type="match status" value="2"/>
</dbReference>
<evidence type="ECO:0000313" key="10">
    <source>
        <dbReference type="EMBL" id="WPX08123.1"/>
    </source>
</evidence>
<dbReference type="EMBL" id="CP139957">
    <property type="protein sequence ID" value="WPX08123.1"/>
    <property type="molecule type" value="Genomic_DNA"/>
</dbReference>
<dbReference type="InterPro" id="IPR038726">
    <property type="entry name" value="PDDEXK_AddAB-type"/>
</dbReference>
<evidence type="ECO:0000313" key="11">
    <source>
        <dbReference type="Proteomes" id="UP001322744"/>
    </source>
</evidence>
<keyword evidence="2" id="KW-0227">DNA damage</keyword>
<gene>
    <name evidence="10" type="ORF">SOJ16_001987</name>
</gene>
<feature type="coiled-coil region" evidence="8">
    <location>
        <begin position="211"/>
        <end position="241"/>
    </location>
</feature>
<keyword evidence="5" id="KW-0067">ATP-binding</keyword>
<feature type="domain" description="PD-(D/E)XK endonuclease-like" evidence="9">
    <location>
        <begin position="8"/>
        <end position="63"/>
    </location>
</feature>
<keyword evidence="11" id="KW-1185">Reference proteome</keyword>
<evidence type="ECO:0000259" key="9">
    <source>
        <dbReference type="Pfam" id="PF12705"/>
    </source>
</evidence>
<keyword evidence="8" id="KW-0175">Coiled coil</keyword>
<evidence type="ECO:0000256" key="6">
    <source>
        <dbReference type="ARBA" id="ARBA00023125"/>
    </source>
</evidence>
<evidence type="ECO:0000256" key="5">
    <source>
        <dbReference type="ARBA" id="ARBA00022840"/>
    </source>
</evidence>
<keyword evidence="6" id="KW-0238">DNA-binding</keyword>
<evidence type="ECO:0000256" key="7">
    <source>
        <dbReference type="ARBA" id="ARBA00023204"/>
    </source>
</evidence>
<dbReference type="Proteomes" id="UP001322744">
    <property type="component" value="Chromosome"/>
</dbReference>
<evidence type="ECO:0000256" key="8">
    <source>
        <dbReference type="SAM" id="Coils"/>
    </source>
</evidence>
<evidence type="ECO:0000256" key="4">
    <source>
        <dbReference type="ARBA" id="ARBA00022806"/>
    </source>
</evidence>
<proteinExistence type="predicted"/>
<dbReference type="Gene3D" id="3.90.320.10">
    <property type="match status" value="1"/>
</dbReference>